<reference evidence="2" key="1">
    <citation type="submission" date="2022-11" db="EMBL/GenBank/DDBJ databases">
        <title>Minimal conservation of predation-associated metabolite biosynthetic gene clusters underscores biosynthetic potential of Myxococcota including descriptions for ten novel species: Archangium lansinium sp. nov., Myxococcus landrumus sp. nov., Nannocystis bai.</title>
        <authorList>
            <person name="Ahearne A."/>
            <person name="Stevens C."/>
            <person name="Phillips K."/>
        </authorList>
    </citation>
    <scope>NUCLEOTIDE SEQUENCE</scope>
    <source>
        <strain evidence="2">Na p29</strain>
    </source>
</reference>
<protein>
    <submittedName>
        <fullName evidence="2">Uncharacterized protein</fullName>
    </submittedName>
</protein>
<feature type="compositionally biased region" description="Low complexity" evidence="1">
    <location>
        <begin position="50"/>
        <end position="65"/>
    </location>
</feature>
<feature type="compositionally biased region" description="Gly residues" evidence="1">
    <location>
        <begin position="33"/>
        <end position="49"/>
    </location>
</feature>
<organism evidence="2 3">
    <name type="scientific">Nannocystis pusilla</name>
    <dbReference type="NCBI Taxonomy" id="889268"/>
    <lineage>
        <taxon>Bacteria</taxon>
        <taxon>Pseudomonadati</taxon>
        <taxon>Myxococcota</taxon>
        <taxon>Polyangia</taxon>
        <taxon>Nannocystales</taxon>
        <taxon>Nannocystaceae</taxon>
        <taxon>Nannocystis</taxon>
    </lineage>
</organism>
<sequence>MQVTPSDPGFGVLACPALAPDGLRLFFGAFDSEGGGQGDPNDGRAGGGSRSATASTPAGTRSRAAPRCGSEAS</sequence>
<evidence type="ECO:0000313" key="3">
    <source>
        <dbReference type="Proteomes" id="UP001150924"/>
    </source>
</evidence>
<proteinExistence type="predicted"/>
<evidence type="ECO:0000256" key="1">
    <source>
        <dbReference type="SAM" id="MobiDB-lite"/>
    </source>
</evidence>
<evidence type="ECO:0000313" key="2">
    <source>
        <dbReference type="EMBL" id="MCY1005941.1"/>
    </source>
</evidence>
<dbReference type="EMBL" id="JAPNKE010000002">
    <property type="protein sequence ID" value="MCY1005941.1"/>
    <property type="molecule type" value="Genomic_DNA"/>
</dbReference>
<gene>
    <name evidence="2" type="ORF">OV079_10250</name>
</gene>
<comment type="caution">
    <text evidence="2">The sequence shown here is derived from an EMBL/GenBank/DDBJ whole genome shotgun (WGS) entry which is preliminary data.</text>
</comment>
<dbReference type="AlphaFoldDB" id="A0A9X3ELM2"/>
<dbReference type="RefSeq" id="WP_267767868.1">
    <property type="nucleotide sequence ID" value="NZ_JAPNKE010000002.1"/>
</dbReference>
<accession>A0A9X3ELM2</accession>
<dbReference type="Proteomes" id="UP001150924">
    <property type="component" value="Unassembled WGS sequence"/>
</dbReference>
<feature type="region of interest" description="Disordered" evidence="1">
    <location>
        <begin position="29"/>
        <end position="73"/>
    </location>
</feature>
<name>A0A9X3ELM2_9BACT</name>
<keyword evidence="3" id="KW-1185">Reference proteome</keyword>